<dbReference type="PANTHER" id="PTHR10465:SF0">
    <property type="entry name" value="SARCALUMENIN"/>
    <property type="match status" value="1"/>
</dbReference>
<comment type="subcellular location">
    <subcellularLocation>
        <location evidence="1">Membrane</location>
    </subcellularLocation>
</comment>
<dbReference type="GO" id="GO:0016020">
    <property type="term" value="C:membrane"/>
    <property type="evidence" value="ECO:0007669"/>
    <property type="project" value="UniProtKB-SubCell"/>
</dbReference>
<evidence type="ECO:0000313" key="8">
    <source>
        <dbReference type="EMBL" id="NEZ58334.1"/>
    </source>
</evidence>
<evidence type="ECO:0000256" key="6">
    <source>
        <dbReference type="ARBA" id="ARBA00023136"/>
    </source>
</evidence>
<dbReference type="PROSITE" id="PS51718">
    <property type="entry name" value="G_DYNAMIN_2"/>
    <property type="match status" value="1"/>
</dbReference>
<feature type="domain" description="Dynamin-type G" evidence="7">
    <location>
        <begin position="57"/>
        <end position="318"/>
    </location>
</feature>
<dbReference type="GO" id="GO:0008053">
    <property type="term" value="P:mitochondrial fusion"/>
    <property type="evidence" value="ECO:0007669"/>
    <property type="project" value="TreeGrafter"/>
</dbReference>
<dbReference type="InterPro" id="IPR027094">
    <property type="entry name" value="Mitofusin_fam"/>
</dbReference>
<evidence type="ECO:0000256" key="2">
    <source>
        <dbReference type="ARBA" id="ARBA00022741"/>
    </source>
</evidence>
<protein>
    <submittedName>
        <fullName evidence="8">Dynamin</fullName>
    </submittedName>
</protein>
<dbReference type="RefSeq" id="WP_163700785.1">
    <property type="nucleotide sequence ID" value="NZ_QXHD01000004.1"/>
</dbReference>
<dbReference type="Pfam" id="PF21808">
    <property type="entry name" value="Dynamin-like_hel_bact"/>
    <property type="match status" value="1"/>
</dbReference>
<evidence type="ECO:0000313" key="9">
    <source>
        <dbReference type="Proteomes" id="UP000481033"/>
    </source>
</evidence>
<keyword evidence="9" id="KW-1185">Reference proteome</keyword>
<gene>
    <name evidence="8" type="ORF">DXZ20_22350</name>
</gene>
<reference evidence="8 9" key="1">
    <citation type="journal article" date="2020" name="Microb. Ecol.">
        <title>Ecogenomics of the Marine Benthic Filamentous Cyanobacterium Adonisia.</title>
        <authorList>
            <person name="Walter J.M."/>
            <person name="Coutinho F.H."/>
            <person name="Leomil L."/>
            <person name="Hargreaves P.I."/>
            <person name="Campeao M.E."/>
            <person name="Vieira V.V."/>
            <person name="Silva B.S."/>
            <person name="Fistarol G.O."/>
            <person name="Salomon P.S."/>
            <person name="Sawabe T."/>
            <person name="Mino S."/>
            <person name="Hosokawa M."/>
            <person name="Miyashita H."/>
            <person name="Maruyama F."/>
            <person name="van Verk M.C."/>
            <person name="Dutilh B.E."/>
            <person name="Thompson C.C."/>
            <person name="Thompson F.L."/>
        </authorList>
    </citation>
    <scope>NUCLEOTIDE SEQUENCE [LARGE SCALE GENOMIC DNA]</scope>
    <source>
        <strain evidence="8 9">CCMR0081</strain>
    </source>
</reference>
<comment type="caution">
    <text evidence="8">The sequence shown here is derived from an EMBL/GenBank/DDBJ whole genome shotgun (WGS) entry which is preliminary data.</text>
</comment>
<dbReference type="InterPro" id="IPR030381">
    <property type="entry name" value="G_DYNAMIN_dom"/>
</dbReference>
<dbReference type="Pfam" id="PF00350">
    <property type="entry name" value="Dynamin_N"/>
    <property type="match status" value="1"/>
</dbReference>
<sequence>MNRLPMSLLPHLSQVSNLRQALAVQLETMISTLQPLQETFDLTQPLIDLSAASEGLRQGVFRLMVLGDMKRGKSTFLNALLGESLLPSNVNPCTALLTVLRYGPTPEATIYFNDDRPPEQLDMETFTQRYTIDPADMRQSGSTPPFAHVSHAVIHYPLSLLENGVEIVDSPGLNDTEALNKLSLGYIQSCHAILFMLRATQPCTLAERRYLNNYLQHKGLSLFFLLNAWDHIKDSLLDPDDPDELAQAESRLHQVFHSTLKDYCDRYDQRVFPISALEVLRQRIKTPDEPIRDPGFSRFLLTLDQFLTHERTQAEFQPVVALSRRTLTELTEKVQLRQTLLAQSVAELKQTILQLAPVFEQLVVIRDQFQQEIRTSCDRNATASSSSFKDFILSLETTFEKDFAPYQPDLSLLDLVSPAGRQQFNQSLETAFQRYLNDRLLHWSRTLEPTLRSAFQALSKRAAHYGTSYNQITQQILNTLSGQFVELPLDNSQPSWAAWAIDALNQPTDTPEIKAVLASIDLQSILINVVAAIGASLLASSLISTIAGPITLGIASLGIGAFQIDQTRRALVAAARQELRTHLPRIAAEQQQPIHSAIIQYFRDYEQSVISRLDADIKARKADLETLLTQKQDQEYQGQHELDQLQTALNQLQQADQVIQQLYGQV</sequence>
<dbReference type="InterPro" id="IPR027417">
    <property type="entry name" value="P-loop_NTPase"/>
</dbReference>
<evidence type="ECO:0000259" key="7">
    <source>
        <dbReference type="PROSITE" id="PS51718"/>
    </source>
</evidence>
<dbReference type="SUPFAM" id="SSF52540">
    <property type="entry name" value="P-loop containing nucleoside triphosphate hydrolases"/>
    <property type="match status" value="1"/>
</dbReference>
<keyword evidence="5" id="KW-0342">GTP-binding</keyword>
<dbReference type="AlphaFoldDB" id="A0A6M0RQ00"/>
<keyword evidence="6" id="KW-0472">Membrane</keyword>
<accession>A0A6M0RQ00</accession>
<dbReference type="Gene3D" id="3.40.50.300">
    <property type="entry name" value="P-loop containing nucleotide triphosphate hydrolases"/>
    <property type="match status" value="1"/>
</dbReference>
<evidence type="ECO:0000256" key="1">
    <source>
        <dbReference type="ARBA" id="ARBA00004370"/>
    </source>
</evidence>
<dbReference type="CDD" id="cd09912">
    <property type="entry name" value="DLP_2"/>
    <property type="match status" value="1"/>
</dbReference>
<dbReference type="EMBL" id="QXHD01000004">
    <property type="protein sequence ID" value="NEZ58334.1"/>
    <property type="molecule type" value="Genomic_DNA"/>
</dbReference>
<proteinExistence type="predicted"/>
<dbReference type="GO" id="GO:0005525">
    <property type="term" value="F:GTP binding"/>
    <property type="evidence" value="ECO:0007669"/>
    <property type="project" value="UniProtKB-KW"/>
</dbReference>
<dbReference type="PANTHER" id="PTHR10465">
    <property type="entry name" value="TRANSMEMBRANE GTPASE FZO1"/>
    <property type="match status" value="1"/>
</dbReference>
<keyword evidence="2" id="KW-0547">Nucleotide-binding</keyword>
<keyword evidence="3" id="KW-0378">Hydrolase</keyword>
<name>A0A6M0RQ00_9CYAN</name>
<dbReference type="InterPro" id="IPR045063">
    <property type="entry name" value="Dynamin_N"/>
</dbReference>
<evidence type="ECO:0000256" key="4">
    <source>
        <dbReference type="ARBA" id="ARBA00023054"/>
    </source>
</evidence>
<evidence type="ECO:0000256" key="3">
    <source>
        <dbReference type="ARBA" id="ARBA00022801"/>
    </source>
</evidence>
<dbReference type="InterPro" id="IPR049399">
    <property type="entry name" value="BDLP-like_hel"/>
</dbReference>
<organism evidence="8 9">
    <name type="scientific">Adonisia turfae CCMR0081</name>
    <dbReference type="NCBI Taxonomy" id="2292702"/>
    <lineage>
        <taxon>Bacteria</taxon>
        <taxon>Bacillati</taxon>
        <taxon>Cyanobacteriota</taxon>
        <taxon>Adonisia</taxon>
        <taxon>Adonisia turfae</taxon>
    </lineage>
</organism>
<keyword evidence="4" id="KW-0175">Coiled coil</keyword>
<dbReference type="Proteomes" id="UP000481033">
    <property type="component" value="Unassembled WGS sequence"/>
</dbReference>
<dbReference type="GO" id="GO:0003924">
    <property type="term" value="F:GTPase activity"/>
    <property type="evidence" value="ECO:0007669"/>
    <property type="project" value="InterPro"/>
</dbReference>
<evidence type="ECO:0000256" key="5">
    <source>
        <dbReference type="ARBA" id="ARBA00023134"/>
    </source>
</evidence>